<dbReference type="OrthoDB" id="2976068at2759"/>
<accession>A0A6A4H285</accession>
<reference evidence="1" key="1">
    <citation type="journal article" date="2019" name="Environ. Microbiol.">
        <title>Fungal ecological strategies reflected in gene transcription - a case study of two litter decomposers.</title>
        <authorList>
            <person name="Barbi F."/>
            <person name="Kohler A."/>
            <person name="Barry K."/>
            <person name="Baskaran P."/>
            <person name="Daum C."/>
            <person name="Fauchery L."/>
            <person name="Ihrmark K."/>
            <person name="Kuo A."/>
            <person name="LaButti K."/>
            <person name="Lipzen A."/>
            <person name="Morin E."/>
            <person name="Grigoriev I.V."/>
            <person name="Henrissat B."/>
            <person name="Lindahl B."/>
            <person name="Martin F."/>
        </authorList>
    </citation>
    <scope>NUCLEOTIDE SEQUENCE</scope>
    <source>
        <strain evidence="1">JB14</strain>
    </source>
</reference>
<name>A0A6A4H285_9AGAR</name>
<sequence>MAYHPQKCLASSLCSIPFWKVHFGAKCVSAVNVQCWIQGTLTLRAPKYSIILELDCKV</sequence>
<gene>
    <name evidence="1" type="ORF">BT96DRAFT_830750</name>
</gene>
<dbReference type="AlphaFoldDB" id="A0A6A4H285"/>
<evidence type="ECO:0000313" key="1">
    <source>
        <dbReference type="EMBL" id="KAE9392349.1"/>
    </source>
</evidence>
<proteinExistence type="predicted"/>
<organism evidence="1 2">
    <name type="scientific">Gymnopus androsaceus JB14</name>
    <dbReference type="NCBI Taxonomy" id="1447944"/>
    <lineage>
        <taxon>Eukaryota</taxon>
        <taxon>Fungi</taxon>
        <taxon>Dikarya</taxon>
        <taxon>Basidiomycota</taxon>
        <taxon>Agaricomycotina</taxon>
        <taxon>Agaricomycetes</taxon>
        <taxon>Agaricomycetidae</taxon>
        <taxon>Agaricales</taxon>
        <taxon>Marasmiineae</taxon>
        <taxon>Omphalotaceae</taxon>
        <taxon>Gymnopus</taxon>
    </lineage>
</organism>
<keyword evidence="2" id="KW-1185">Reference proteome</keyword>
<protein>
    <submittedName>
        <fullName evidence="1">Uncharacterized protein</fullName>
    </submittedName>
</protein>
<dbReference type="EMBL" id="ML769598">
    <property type="protein sequence ID" value="KAE9392349.1"/>
    <property type="molecule type" value="Genomic_DNA"/>
</dbReference>
<evidence type="ECO:0000313" key="2">
    <source>
        <dbReference type="Proteomes" id="UP000799118"/>
    </source>
</evidence>
<dbReference type="Proteomes" id="UP000799118">
    <property type="component" value="Unassembled WGS sequence"/>
</dbReference>